<evidence type="ECO:0008006" key="4">
    <source>
        <dbReference type="Google" id="ProtNLM"/>
    </source>
</evidence>
<evidence type="ECO:0000256" key="1">
    <source>
        <dbReference type="SAM" id="Phobius"/>
    </source>
</evidence>
<keyword evidence="1" id="KW-1133">Transmembrane helix</keyword>
<organism evidence="2 3">
    <name type="scientific">Bradyrhizobium japonicum</name>
    <dbReference type="NCBI Taxonomy" id="375"/>
    <lineage>
        <taxon>Bacteria</taxon>
        <taxon>Pseudomonadati</taxon>
        <taxon>Pseudomonadota</taxon>
        <taxon>Alphaproteobacteria</taxon>
        <taxon>Hyphomicrobiales</taxon>
        <taxon>Nitrobacteraceae</taxon>
        <taxon>Bradyrhizobium</taxon>
    </lineage>
</organism>
<dbReference type="AlphaFoldDB" id="A0A1L3FHE5"/>
<feature type="transmembrane region" description="Helical" evidence="1">
    <location>
        <begin position="7"/>
        <end position="28"/>
    </location>
</feature>
<feature type="transmembrane region" description="Helical" evidence="1">
    <location>
        <begin position="303"/>
        <end position="327"/>
    </location>
</feature>
<keyword evidence="1" id="KW-0472">Membrane</keyword>
<reference evidence="2 3" key="1">
    <citation type="submission" date="2016-11" db="EMBL/GenBank/DDBJ databases">
        <title>Complete Genome Sequence of Bradyrhizobium sp. strain J5, an isolated from soybean nodule in Hokkaido.</title>
        <authorList>
            <person name="Kanehara K."/>
        </authorList>
    </citation>
    <scope>NUCLEOTIDE SEQUENCE [LARGE SCALE GENOMIC DNA]</scope>
    <source>
        <strain evidence="2 3">J5</strain>
    </source>
</reference>
<dbReference type="Pfam" id="PF19528">
    <property type="entry name" value="DUF6056"/>
    <property type="match status" value="1"/>
</dbReference>
<proteinExistence type="predicted"/>
<feature type="transmembrane region" description="Helical" evidence="1">
    <location>
        <begin position="274"/>
        <end position="291"/>
    </location>
</feature>
<evidence type="ECO:0000313" key="2">
    <source>
        <dbReference type="EMBL" id="APG12746.1"/>
    </source>
</evidence>
<dbReference type="InterPro" id="IPR045691">
    <property type="entry name" value="DUF6056"/>
</dbReference>
<dbReference type="RefSeq" id="WP_071914976.1">
    <property type="nucleotide sequence ID" value="NZ_CP017637.1"/>
</dbReference>
<feature type="transmembrane region" description="Helical" evidence="1">
    <location>
        <begin position="168"/>
        <end position="187"/>
    </location>
</feature>
<dbReference type="Proteomes" id="UP000181962">
    <property type="component" value="Chromosome"/>
</dbReference>
<dbReference type="OrthoDB" id="8256647at2"/>
<feature type="transmembrane region" description="Helical" evidence="1">
    <location>
        <begin position="216"/>
        <end position="236"/>
    </location>
</feature>
<gene>
    <name evidence="2" type="ORF">BKD09_30845</name>
</gene>
<feature type="transmembrane region" description="Helical" evidence="1">
    <location>
        <begin position="370"/>
        <end position="391"/>
    </location>
</feature>
<feature type="transmembrane region" description="Helical" evidence="1">
    <location>
        <begin position="193"/>
        <end position="209"/>
    </location>
</feature>
<feature type="transmembrane region" description="Helical" evidence="1">
    <location>
        <begin position="116"/>
        <end position="133"/>
    </location>
</feature>
<sequence length="462" mass="49989">MPDVMPIVAASVALFILLWLASIALYAMPESDDYCVTNRVNSMGLVGMVKSYYLHQMGRLTSLVAIAAPAVVSKVTGVDYVVVYPVILICGMAIFLAVSVYWAGRMWTGLSWPERFLAGAMLCAASFVLAISLREMLYWISGSASYMVPALFVIIILVELVRSAANETVLSTGQIVVLSAIGFLGALANEFTPFWIVALVAGSALYRAFYHPRPQLAGHAAMLTATFIGLAILLLSPGNAVRMAAYPEGGKIAASFSMGLYYLWLELVRHYTESATWAWLGFVALFSVFVVPKQPRPAARLLVLMVGLVAAVLAGLYTAYVIAYFATAEDLATRGRNEVVVFLLAGGGCVVALAARFLPSLGHHAHVRMTALVACGLLSFLLLDSVALGYVRAEESQFATFWSESVQRHQFLRTTKDLDVVVPKRSVKPSMLMDGELTKNPGQLPNDCVGEFYGKRSVVLGD</sequence>
<dbReference type="EMBL" id="CP017637">
    <property type="protein sequence ID" value="APG12746.1"/>
    <property type="molecule type" value="Genomic_DNA"/>
</dbReference>
<feature type="transmembrane region" description="Helical" evidence="1">
    <location>
        <begin position="139"/>
        <end position="161"/>
    </location>
</feature>
<name>A0A1L3FHE5_BRAJP</name>
<evidence type="ECO:0000313" key="3">
    <source>
        <dbReference type="Proteomes" id="UP000181962"/>
    </source>
</evidence>
<accession>A0A1L3FHE5</accession>
<feature type="transmembrane region" description="Helical" evidence="1">
    <location>
        <begin position="82"/>
        <end position="104"/>
    </location>
</feature>
<feature type="transmembrane region" description="Helical" evidence="1">
    <location>
        <begin position="339"/>
        <end position="358"/>
    </location>
</feature>
<keyword evidence="1" id="KW-0812">Transmembrane</keyword>
<protein>
    <recommendedName>
        <fullName evidence="4">Transmembrane protein</fullName>
    </recommendedName>
</protein>